<dbReference type="STRING" id="1284197.S7ZYN5"/>
<dbReference type="Pfam" id="PF20174">
    <property type="entry name" value="DUF6540"/>
    <property type="match status" value="1"/>
</dbReference>
<dbReference type="EMBL" id="AQGS01001127">
    <property type="protein sequence ID" value="EPS35569.1"/>
    <property type="molecule type" value="Genomic_DNA"/>
</dbReference>
<name>S7ZYN5_DACHA</name>
<dbReference type="eggNOG" id="ENOG502STPI">
    <property type="taxonomic scope" value="Eukaryota"/>
</dbReference>
<sequence length="155" mass="17236">MSTLDLYICLCHRRNASETRHWFIMTALPGAETGTWYHVEGGPTLKTDYKLQVQAGKRVESRGVENMYKIGTISETNVKKPKAAVQSVPLQRCQRFSVAVLAKLEKKWLVPEGTTACWEAQIEPSPCEAGPSSSLGGSSYRSRTLAWPSFSWKGV</sequence>
<accession>S7ZYN5</accession>
<keyword evidence="2" id="KW-1185">Reference proteome</keyword>
<reference evidence="2" key="2">
    <citation type="submission" date="2013-04" db="EMBL/GenBank/DDBJ databases">
        <title>Genomic mechanisms accounting for the adaptation to parasitism in nematode-trapping fungi.</title>
        <authorList>
            <person name="Ahren D.G."/>
        </authorList>
    </citation>
    <scope>NUCLEOTIDE SEQUENCE [LARGE SCALE GENOMIC DNA]</scope>
    <source>
        <strain evidence="2">CBS 200.50</strain>
    </source>
</reference>
<comment type="caution">
    <text evidence="1">The sequence shown here is derived from an EMBL/GenBank/DDBJ whole genome shotgun (WGS) entry which is preliminary data.</text>
</comment>
<dbReference type="OrthoDB" id="5296964at2759"/>
<gene>
    <name evidence="1" type="ORF">H072_11099</name>
</gene>
<proteinExistence type="predicted"/>
<dbReference type="InterPro" id="IPR046670">
    <property type="entry name" value="DUF6540"/>
</dbReference>
<dbReference type="HOGENOM" id="CLU_093542_1_0_1"/>
<evidence type="ECO:0000313" key="2">
    <source>
        <dbReference type="Proteomes" id="UP000015100"/>
    </source>
</evidence>
<dbReference type="OMA" id="CTWYHVV"/>
<dbReference type="AlphaFoldDB" id="S7ZYN5"/>
<organism evidence="1 2">
    <name type="scientific">Dactylellina haptotyla (strain CBS 200.50)</name>
    <name type="common">Nematode-trapping fungus</name>
    <name type="synonym">Monacrosporium haptotylum</name>
    <dbReference type="NCBI Taxonomy" id="1284197"/>
    <lineage>
        <taxon>Eukaryota</taxon>
        <taxon>Fungi</taxon>
        <taxon>Dikarya</taxon>
        <taxon>Ascomycota</taxon>
        <taxon>Pezizomycotina</taxon>
        <taxon>Orbiliomycetes</taxon>
        <taxon>Orbiliales</taxon>
        <taxon>Orbiliaceae</taxon>
        <taxon>Dactylellina</taxon>
    </lineage>
</organism>
<evidence type="ECO:0000313" key="1">
    <source>
        <dbReference type="EMBL" id="EPS35569.1"/>
    </source>
</evidence>
<reference evidence="1 2" key="1">
    <citation type="journal article" date="2013" name="PLoS Genet.">
        <title>Genomic mechanisms accounting for the adaptation to parasitism in nematode-trapping fungi.</title>
        <authorList>
            <person name="Meerupati T."/>
            <person name="Andersson K.M."/>
            <person name="Friman E."/>
            <person name="Kumar D."/>
            <person name="Tunlid A."/>
            <person name="Ahren D."/>
        </authorList>
    </citation>
    <scope>NUCLEOTIDE SEQUENCE [LARGE SCALE GENOMIC DNA]</scope>
    <source>
        <strain evidence="1 2">CBS 200.50</strain>
    </source>
</reference>
<dbReference type="Proteomes" id="UP000015100">
    <property type="component" value="Unassembled WGS sequence"/>
</dbReference>
<protein>
    <submittedName>
        <fullName evidence="1">Uncharacterized protein</fullName>
    </submittedName>
</protein>